<proteinExistence type="predicted"/>
<sequence length="101" mass="10824">DDLRLKAKAQIVVAQHHPAGVGLVALVLNISIELYAEAHPPPSKSLLPDLELCHLLLNVKETGSVILVDVRTLTLASDGFLSFAKSGWFGSEFSSPTYQSA</sequence>
<comment type="caution">
    <text evidence="1">The sequence shown here is derived from an EMBL/GenBank/DDBJ whole genome shotgun (WGS) entry which is preliminary data.</text>
</comment>
<organism evidence="1 2">
    <name type="scientific">Cyclotella cryptica</name>
    <dbReference type="NCBI Taxonomy" id="29204"/>
    <lineage>
        <taxon>Eukaryota</taxon>
        <taxon>Sar</taxon>
        <taxon>Stramenopiles</taxon>
        <taxon>Ochrophyta</taxon>
        <taxon>Bacillariophyta</taxon>
        <taxon>Coscinodiscophyceae</taxon>
        <taxon>Thalassiosirophycidae</taxon>
        <taxon>Stephanodiscales</taxon>
        <taxon>Stephanodiscaceae</taxon>
        <taxon>Cyclotella</taxon>
    </lineage>
</organism>
<name>A0ABD3QYP8_9STRA</name>
<protein>
    <submittedName>
        <fullName evidence="1">Uncharacterized protein</fullName>
    </submittedName>
</protein>
<evidence type="ECO:0000313" key="1">
    <source>
        <dbReference type="EMBL" id="KAL3805343.1"/>
    </source>
</evidence>
<dbReference type="EMBL" id="JABMIG020000003">
    <property type="protein sequence ID" value="KAL3805343.1"/>
    <property type="molecule type" value="Genomic_DNA"/>
</dbReference>
<dbReference type="Proteomes" id="UP001516023">
    <property type="component" value="Unassembled WGS sequence"/>
</dbReference>
<evidence type="ECO:0000313" key="2">
    <source>
        <dbReference type="Proteomes" id="UP001516023"/>
    </source>
</evidence>
<feature type="non-terminal residue" evidence="1">
    <location>
        <position position="1"/>
    </location>
</feature>
<gene>
    <name evidence="1" type="ORF">HJC23_009050</name>
</gene>
<accession>A0ABD3QYP8</accession>
<reference evidence="1 2" key="1">
    <citation type="journal article" date="2020" name="G3 (Bethesda)">
        <title>Improved Reference Genome for Cyclotella cryptica CCMP332, a Model for Cell Wall Morphogenesis, Salinity Adaptation, and Lipid Production in Diatoms (Bacillariophyta).</title>
        <authorList>
            <person name="Roberts W.R."/>
            <person name="Downey K.M."/>
            <person name="Ruck E.C."/>
            <person name="Traller J.C."/>
            <person name="Alverson A.J."/>
        </authorList>
    </citation>
    <scope>NUCLEOTIDE SEQUENCE [LARGE SCALE GENOMIC DNA]</scope>
    <source>
        <strain evidence="1 2">CCMP332</strain>
    </source>
</reference>
<keyword evidence="2" id="KW-1185">Reference proteome</keyword>
<dbReference type="AlphaFoldDB" id="A0ABD3QYP8"/>